<name>A0A0C3QJ68_9AGAM</name>
<dbReference type="Proteomes" id="UP000054248">
    <property type="component" value="Unassembled WGS sequence"/>
</dbReference>
<protein>
    <submittedName>
        <fullName evidence="1">Uncharacterized protein</fullName>
    </submittedName>
</protein>
<proteinExistence type="predicted"/>
<reference evidence="1 2" key="1">
    <citation type="submission" date="2014-04" db="EMBL/GenBank/DDBJ databases">
        <authorList>
            <consortium name="DOE Joint Genome Institute"/>
            <person name="Kuo A."/>
            <person name="Girlanda M."/>
            <person name="Perotto S."/>
            <person name="Kohler A."/>
            <person name="Nagy L.G."/>
            <person name="Floudas D."/>
            <person name="Copeland A."/>
            <person name="Barry K.W."/>
            <person name="Cichocki N."/>
            <person name="Veneault-Fourrey C."/>
            <person name="LaButti K."/>
            <person name="Lindquist E.A."/>
            <person name="Lipzen A."/>
            <person name="Lundell T."/>
            <person name="Morin E."/>
            <person name="Murat C."/>
            <person name="Sun H."/>
            <person name="Tunlid A."/>
            <person name="Henrissat B."/>
            <person name="Grigoriev I.V."/>
            <person name="Hibbett D.S."/>
            <person name="Martin F."/>
            <person name="Nordberg H.P."/>
            <person name="Cantor M.N."/>
            <person name="Hua S.X."/>
        </authorList>
    </citation>
    <scope>NUCLEOTIDE SEQUENCE [LARGE SCALE GENOMIC DNA]</scope>
    <source>
        <strain evidence="1 2">MUT 4182</strain>
    </source>
</reference>
<organism evidence="1 2">
    <name type="scientific">Tulasnella calospora MUT 4182</name>
    <dbReference type="NCBI Taxonomy" id="1051891"/>
    <lineage>
        <taxon>Eukaryota</taxon>
        <taxon>Fungi</taxon>
        <taxon>Dikarya</taxon>
        <taxon>Basidiomycota</taxon>
        <taxon>Agaricomycotina</taxon>
        <taxon>Agaricomycetes</taxon>
        <taxon>Cantharellales</taxon>
        <taxon>Tulasnellaceae</taxon>
        <taxon>Tulasnella</taxon>
    </lineage>
</organism>
<evidence type="ECO:0000313" key="2">
    <source>
        <dbReference type="Proteomes" id="UP000054248"/>
    </source>
</evidence>
<evidence type="ECO:0000313" key="1">
    <source>
        <dbReference type="EMBL" id="KIO27071.1"/>
    </source>
</evidence>
<accession>A0A0C3QJ68</accession>
<dbReference type="EMBL" id="KN823014">
    <property type="protein sequence ID" value="KIO27071.1"/>
    <property type="molecule type" value="Genomic_DNA"/>
</dbReference>
<keyword evidence="2" id="KW-1185">Reference proteome</keyword>
<gene>
    <name evidence="1" type="ORF">M407DRAFT_243439</name>
</gene>
<dbReference type="AlphaFoldDB" id="A0A0C3QJ68"/>
<reference evidence="2" key="2">
    <citation type="submission" date="2015-01" db="EMBL/GenBank/DDBJ databases">
        <title>Evolutionary Origins and Diversification of the Mycorrhizal Mutualists.</title>
        <authorList>
            <consortium name="DOE Joint Genome Institute"/>
            <consortium name="Mycorrhizal Genomics Consortium"/>
            <person name="Kohler A."/>
            <person name="Kuo A."/>
            <person name="Nagy L.G."/>
            <person name="Floudas D."/>
            <person name="Copeland A."/>
            <person name="Barry K.W."/>
            <person name="Cichocki N."/>
            <person name="Veneault-Fourrey C."/>
            <person name="LaButti K."/>
            <person name="Lindquist E.A."/>
            <person name="Lipzen A."/>
            <person name="Lundell T."/>
            <person name="Morin E."/>
            <person name="Murat C."/>
            <person name="Riley R."/>
            <person name="Ohm R."/>
            <person name="Sun H."/>
            <person name="Tunlid A."/>
            <person name="Henrissat B."/>
            <person name="Grigoriev I.V."/>
            <person name="Hibbett D.S."/>
            <person name="Martin F."/>
        </authorList>
    </citation>
    <scope>NUCLEOTIDE SEQUENCE [LARGE SCALE GENOMIC DNA]</scope>
    <source>
        <strain evidence="2">MUT 4182</strain>
    </source>
</reference>
<dbReference type="HOGENOM" id="CLU_2759696_0_0_1"/>
<sequence>MVGSLYNVSYKLIYKILLWRMKTDCARRCRQASMYGRCDKPKHPTPLLRSDFIMLDARTIENIADPITNP</sequence>